<keyword evidence="3" id="KW-1185">Reference proteome</keyword>
<sequence>MKTLHILNGDATAQAFAQSNIVQPSDPSGVLIWREALSEGPVRADVSRDELWPIRRAWLAVYAGDLAADTYDQQVVQELEKLANPSDYDEVYLWFEHDLFCQINLVFLLAQLAQQPHGTTRIKQVSVDSVPGEPFFKGMGQLTGAQLATLYLQAEELTPHELEVAARVWRAYAGPEPMAVQELLNADFGRLRFLKNALVHHLQRFPFTSNHLNLIEHLLTAILMEGPLPEARLIERYLQQDRLYGITDLSVAEYIRQLNGKLWTYTDEGVSLTEAGADIISGRRQLNPVERWLGGFYQTANSPYRWDSELEKLIEL</sequence>
<dbReference type="RefSeq" id="WP_170139413.1">
    <property type="nucleotide sequence ID" value="NZ_QLMC01000005.1"/>
</dbReference>
<name>A0A327WPR7_LARAB</name>
<dbReference type="AlphaFoldDB" id="A0A327WPR7"/>
<comment type="caution">
    <text evidence="2">The sequence shown here is derived from an EMBL/GenBank/DDBJ whole genome shotgun (WGS) entry which is preliminary data.</text>
</comment>
<feature type="domain" description="DUF1835" evidence="1">
    <location>
        <begin position="4"/>
        <end position="117"/>
    </location>
</feature>
<organism evidence="2 3">
    <name type="scientific">Larkinella arboricola</name>
    <dbReference type="NCBI Taxonomy" id="643671"/>
    <lineage>
        <taxon>Bacteria</taxon>
        <taxon>Pseudomonadati</taxon>
        <taxon>Bacteroidota</taxon>
        <taxon>Cytophagia</taxon>
        <taxon>Cytophagales</taxon>
        <taxon>Spirosomataceae</taxon>
        <taxon>Larkinella</taxon>
    </lineage>
</organism>
<protein>
    <submittedName>
        <fullName evidence="2">Uncharacterized protein DUF1835</fullName>
    </submittedName>
</protein>
<dbReference type="Proteomes" id="UP000248790">
    <property type="component" value="Unassembled WGS sequence"/>
</dbReference>
<evidence type="ECO:0000259" key="1">
    <source>
        <dbReference type="Pfam" id="PF08874"/>
    </source>
</evidence>
<dbReference type="Pfam" id="PF08874">
    <property type="entry name" value="DUF1835"/>
    <property type="match status" value="1"/>
</dbReference>
<reference evidence="2 3" key="1">
    <citation type="submission" date="2018-06" db="EMBL/GenBank/DDBJ databases">
        <title>Genomic Encyclopedia of Archaeal and Bacterial Type Strains, Phase II (KMG-II): from individual species to whole genera.</title>
        <authorList>
            <person name="Goeker M."/>
        </authorList>
    </citation>
    <scope>NUCLEOTIDE SEQUENCE [LARGE SCALE GENOMIC DNA]</scope>
    <source>
        <strain evidence="2 3">DSM 21851</strain>
    </source>
</reference>
<gene>
    <name evidence="2" type="ORF">LX87_04245</name>
</gene>
<proteinExistence type="predicted"/>
<evidence type="ECO:0000313" key="3">
    <source>
        <dbReference type="Proteomes" id="UP000248790"/>
    </source>
</evidence>
<evidence type="ECO:0000313" key="2">
    <source>
        <dbReference type="EMBL" id="RAJ94358.1"/>
    </source>
</evidence>
<dbReference type="InterPro" id="IPR014973">
    <property type="entry name" value="DUF1835"/>
</dbReference>
<accession>A0A327WPR7</accession>
<dbReference type="EMBL" id="QLMC01000005">
    <property type="protein sequence ID" value="RAJ94358.1"/>
    <property type="molecule type" value="Genomic_DNA"/>
</dbReference>